<dbReference type="PROSITE" id="PS50929">
    <property type="entry name" value="ABC_TM1F"/>
    <property type="match status" value="1"/>
</dbReference>
<sequence length="621" mass="66075">MAAAEGEDYVDPVTLRAQARSQRKSLGRLSILIRQSVRLVWASGRGLFVGLLALQIAAALALAGQVLAVQAVLAAILDLDGSGATAALWTSVLVLAGLTAVTSIIGAVQGHMQRLLGELVARSMWDQVLDVSTGVGLSSFESPDFFNRLQRVQSNALSRPYQVTQGLIAMGGALAASIGVGAALVSISPLLLPLLVVGGLPVLLTSRRESRLEFDFSVAQTPVLRMRQYLTLVQTGRDEAKEIRAFNLADWLHGRFDTAYGTYLGALAHHLRRRATLSAIGNLGSAVVLVLTLGALVWLILDGQVTVAGAGAAIVAIRMLASQVQTLFAGVQRIFESGLFLEDLQGFLRLAEPAKEDAHGPEAPTGFGAVTADDVHFTYPGSELPAVRGATVELRAGEVVAIVGENGSGKTTLAKILAGLYTPDEGAVRWDGTDIRAWSLASVRSRIAVIFQDFVRYALSAEDNIAIGDVSRPPDPARLRASTRAAGATGAIESLPDGYATPLSRLFAGGRDLSGGQWQRVAIARGYYRDAPFVILDEPSAALDPRAEYDLFASLRHTLEGRTALFISHRFSTVRSADRIYVMAEGRVVEHGTHDELMAADGQYAELFSLQAAAYLNAEQA</sequence>
<accession>A0ABY2E349</accession>
<name>A0ABY2E349_9MICO</name>
<dbReference type="PROSITE" id="PS50893">
    <property type="entry name" value="ABC_TRANSPORTER_2"/>
    <property type="match status" value="1"/>
</dbReference>
<dbReference type="InterPro" id="IPR003593">
    <property type="entry name" value="AAA+_ATPase"/>
</dbReference>
<keyword evidence="4 10" id="KW-0067">ATP-binding</keyword>
<protein>
    <submittedName>
        <fullName evidence="10">ABC transporter ATP-binding protein</fullName>
    </submittedName>
</protein>
<feature type="domain" description="ABC transmembrane type-1" evidence="9">
    <location>
        <begin position="49"/>
        <end position="328"/>
    </location>
</feature>
<dbReference type="Proteomes" id="UP000504882">
    <property type="component" value="Unassembled WGS sequence"/>
</dbReference>
<dbReference type="InterPro" id="IPR039421">
    <property type="entry name" value="Type_1_exporter"/>
</dbReference>
<dbReference type="PROSITE" id="PS00211">
    <property type="entry name" value="ABC_TRANSPORTER_1"/>
    <property type="match status" value="1"/>
</dbReference>
<feature type="transmembrane region" description="Helical" evidence="7">
    <location>
        <begin position="88"/>
        <end position="108"/>
    </location>
</feature>
<dbReference type="PANTHER" id="PTHR43394:SF1">
    <property type="entry name" value="ATP-BINDING CASSETTE SUB-FAMILY B MEMBER 10, MITOCHONDRIAL"/>
    <property type="match status" value="1"/>
</dbReference>
<evidence type="ECO:0000313" key="10">
    <source>
        <dbReference type="EMBL" id="TDE94049.1"/>
    </source>
</evidence>
<evidence type="ECO:0000256" key="4">
    <source>
        <dbReference type="ARBA" id="ARBA00022840"/>
    </source>
</evidence>
<dbReference type="RefSeq" id="WP_133107775.1">
    <property type="nucleotide sequence ID" value="NZ_SMNA01000005.1"/>
</dbReference>
<dbReference type="Gene3D" id="1.20.1560.10">
    <property type="entry name" value="ABC transporter type 1, transmembrane domain"/>
    <property type="match status" value="1"/>
</dbReference>
<dbReference type="SUPFAM" id="SSF52540">
    <property type="entry name" value="P-loop containing nucleoside triphosphate hydrolases"/>
    <property type="match status" value="1"/>
</dbReference>
<feature type="transmembrane region" description="Helical" evidence="7">
    <location>
        <begin position="279"/>
        <end position="301"/>
    </location>
</feature>
<dbReference type="InterPro" id="IPR011527">
    <property type="entry name" value="ABC1_TM_dom"/>
</dbReference>
<comment type="caution">
    <text evidence="10">The sequence shown here is derived from an EMBL/GenBank/DDBJ whole genome shotgun (WGS) entry which is preliminary data.</text>
</comment>
<dbReference type="InterPro" id="IPR036640">
    <property type="entry name" value="ABC1_TM_sf"/>
</dbReference>
<feature type="transmembrane region" description="Helical" evidence="7">
    <location>
        <begin position="190"/>
        <end position="206"/>
    </location>
</feature>
<feature type="transmembrane region" description="Helical" evidence="7">
    <location>
        <begin position="167"/>
        <end position="184"/>
    </location>
</feature>
<gene>
    <name evidence="10" type="ORF">EXU48_11375</name>
</gene>
<proteinExistence type="predicted"/>
<evidence type="ECO:0000256" key="7">
    <source>
        <dbReference type="SAM" id="Phobius"/>
    </source>
</evidence>
<evidence type="ECO:0000256" key="2">
    <source>
        <dbReference type="ARBA" id="ARBA00022692"/>
    </source>
</evidence>
<organism evidence="10 11">
    <name type="scientific">Occultella glacieicola</name>
    <dbReference type="NCBI Taxonomy" id="2518684"/>
    <lineage>
        <taxon>Bacteria</taxon>
        <taxon>Bacillati</taxon>
        <taxon>Actinomycetota</taxon>
        <taxon>Actinomycetes</taxon>
        <taxon>Micrococcales</taxon>
        <taxon>Ruaniaceae</taxon>
        <taxon>Occultella</taxon>
    </lineage>
</organism>
<evidence type="ECO:0000259" key="8">
    <source>
        <dbReference type="PROSITE" id="PS50893"/>
    </source>
</evidence>
<keyword evidence="6 7" id="KW-0472">Membrane</keyword>
<dbReference type="InterPro" id="IPR027417">
    <property type="entry name" value="P-loop_NTPase"/>
</dbReference>
<dbReference type="GO" id="GO:0005524">
    <property type="term" value="F:ATP binding"/>
    <property type="evidence" value="ECO:0007669"/>
    <property type="project" value="UniProtKB-KW"/>
</dbReference>
<dbReference type="SMART" id="SM00382">
    <property type="entry name" value="AAA"/>
    <property type="match status" value="1"/>
</dbReference>
<dbReference type="Pfam" id="PF00005">
    <property type="entry name" value="ABC_tran"/>
    <property type="match status" value="1"/>
</dbReference>
<evidence type="ECO:0000256" key="1">
    <source>
        <dbReference type="ARBA" id="ARBA00004651"/>
    </source>
</evidence>
<evidence type="ECO:0000256" key="3">
    <source>
        <dbReference type="ARBA" id="ARBA00022741"/>
    </source>
</evidence>
<dbReference type="InterPro" id="IPR003439">
    <property type="entry name" value="ABC_transporter-like_ATP-bd"/>
</dbReference>
<dbReference type="Gene3D" id="3.40.50.300">
    <property type="entry name" value="P-loop containing nucleotide triphosphate hydrolases"/>
    <property type="match status" value="1"/>
</dbReference>
<keyword evidence="2 7" id="KW-0812">Transmembrane</keyword>
<dbReference type="PANTHER" id="PTHR43394">
    <property type="entry name" value="ATP-DEPENDENT PERMEASE MDL1, MITOCHONDRIAL"/>
    <property type="match status" value="1"/>
</dbReference>
<dbReference type="SUPFAM" id="SSF90123">
    <property type="entry name" value="ABC transporter transmembrane region"/>
    <property type="match status" value="1"/>
</dbReference>
<reference evidence="10 11" key="1">
    <citation type="submission" date="2019-03" db="EMBL/GenBank/DDBJ databases">
        <title>Genomic features of bacteria from cold environments.</title>
        <authorList>
            <person name="Shen L."/>
        </authorList>
    </citation>
    <scope>NUCLEOTIDE SEQUENCE [LARGE SCALE GENOMIC DNA]</scope>
    <source>
        <strain evidence="11">T3246-1</strain>
    </source>
</reference>
<evidence type="ECO:0000256" key="6">
    <source>
        <dbReference type="ARBA" id="ARBA00023136"/>
    </source>
</evidence>
<dbReference type="EMBL" id="SMNA01000005">
    <property type="protein sequence ID" value="TDE94049.1"/>
    <property type="molecule type" value="Genomic_DNA"/>
</dbReference>
<feature type="transmembrane region" description="Helical" evidence="7">
    <location>
        <begin position="47"/>
        <end position="76"/>
    </location>
</feature>
<comment type="subcellular location">
    <subcellularLocation>
        <location evidence="1">Cell membrane</location>
        <topology evidence="1">Multi-pass membrane protein</topology>
    </subcellularLocation>
</comment>
<evidence type="ECO:0000313" key="11">
    <source>
        <dbReference type="Proteomes" id="UP000504882"/>
    </source>
</evidence>
<dbReference type="InterPro" id="IPR017871">
    <property type="entry name" value="ABC_transporter-like_CS"/>
</dbReference>
<keyword evidence="3" id="KW-0547">Nucleotide-binding</keyword>
<feature type="domain" description="ABC transporter" evidence="8">
    <location>
        <begin position="370"/>
        <end position="610"/>
    </location>
</feature>
<evidence type="ECO:0000259" key="9">
    <source>
        <dbReference type="PROSITE" id="PS50929"/>
    </source>
</evidence>
<keyword evidence="5 7" id="KW-1133">Transmembrane helix</keyword>
<keyword evidence="11" id="KW-1185">Reference proteome</keyword>
<evidence type="ECO:0000256" key="5">
    <source>
        <dbReference type="ARBA" id="ARBA00022989"/>
    </source>
</evidence>